<dbReference type="AlphaFoldDB" id="A0A6J7IF93"/>
<dbReference type="PANTHER" id="PTHR37955">
    <property type="entry name" value="TELLURITE RESISTANCE PROTEIN TEHA"/>
    <property type="match status" value="1"/>
</dbReference>
<comment type="subcellular location">
    <subcellularLocation>
        <location evidence="1">Membrane</location>
        <topology evidence="1">Multi-pass membrane protein</topology>
    </subcellularLocation>
</comment>
<dbReference type="GO" id="GO:0046583">
    <property type="term" value="F:monoatomic cation efflux transmembrane transporter activity"/>
    <property type="evidence" value="ECO:0007669"/>
    <property type="project" value="TreeGrafter"/>
</dbReference>
<dbReference type="InterPro" id="IPR038665">
    <property type="entry name" value="Voltage-dep_anion_channel_sf"/>
</dbReference>
<proteinExistence type="predicted"/>
<dbReference type="NCBIfam" id="NF008032">
    <property type="entry name" value="PRK10764.1"/>
    <property type="match status" value="1"/>
</dbReference>
<keyword evidence="4 5" id="KW-0472">Membrane</keyword>
<feature type="transmembrane region" description="Helical" evidence="5">
    <location>
        <begin position="6"/>
        <end position="26"/>
    </location>
</feature>
<evidence type="ECO:0000256" key="1">
    <source>
        <dbReference type="ARBA" id="ARBA00004141"/>
    </source>
</evidence>
<evidence type="ECO:0000256" key="3">
    <source>
        <dbReference type="ARBA" id="ARBA00022989"/>
    </source>
</evidence>
<feature type="transmembrane region" description="Helical" evidence="5">
    <location>
        <begin position="285"/>
        <end position="313"/>
    </location>
</feature>
<feature type="transmembrane region" description="Helical" evidence="5">
    <location>
        <begin position="76"/>
        <end position="96"/>
    </location>
</feature>
<dbReference type="EMBL" id="CAFBND010000008">
    <property type="protein sequence ID" value="CAB4929560.1"/>
    <property type="molecule type" value="Genomic_DNA"/>
</dbReference>
<keyword evidence="2 5" id="KW-0812">Transmembrane</keyword>
<feature type="transmembrane region" description="Helical" evidence="5">
    <location>
        <begin position="199"/>
        <end position="217"/>
    </location>
</feature>
<feature type="transmembrane region" description="Helical" evidence="5">
    <location>
        <begin position="260"/>
        <end position="279"/>
    </location>
</feature>
<evidence type="ECO:0000256" key="5">
    <source>
        <dbReference type="SAM" id="Phobius"/>
    </source>
</evidence>
<sequence length="329" mass="34963">MKRSWPVIPASFFGMVLGLVGMGDCWRLAHKAWDMPEVIGLVVMLSAFVVWFVLLVLYVGKWIWARDEAIAEMRHPIQSCFVGLAGVATMLAAVAIGPQAHDLAVVLFVVGAIAQVAYGVYFTGGLWMGDRDLGTATPALYLPTVAANFVAAFVAGYLGFIAVGGLFLGAGLLSWLSLESIVSHRLAFHLTLAAPLRPTLGIMLAPPAVGLIAYMFLTGGVEGAAPDLLSQVLLGYALVKLLLLLRLMPFILKQSFGASFWAFSFGVTALAFDAVLFVIRGETGYIQWVAGLLFLLANIVIAVLVIGTVRLLVAGRLVPAPLLAPVPVA</sequence>
<organism evidence="6">
    <name type="scientific">freshwater metagenome</name>
    <dbReference type="NCBI Taxonomy" id="449393"/>
    <lineage>
        <taxon>unclassified sequences</taxon>
        <taxon>metagenomes</taxon>
        <taxon>ecological metagenomes</taxon>
    </lineage>
</organism>
<feature type="transmembrane region" description="Helical" evidence="5">
    <location>
        <begin position="229"/>
        <end position="248"/>
    </location>
</feature>
<dbReference type="Pfam" id="PF03595">
    <property type="entry name" value="SLAC1"/>
    <property type="match status" value="1"/>
</dbReference>
<keyword evidence="3 5" id="KW-1133">Transmembrane helix</keyword>
<dbReference type="InterPro" id="IPR004695">
    <property type="entry name" value="SLAC1/Mae1/Ssu1/TehA"/>
</dbReference>
<dbReference type="GO" id="GO:0005886">
    <property type="term" value="C:plasma membrane"/>
    <property type="evidence" value="ECO:0007669"/>
    <property type="project" value="TreeGrafter"/>
</dbReference>
<gene>
    <name evidence="6" type="ORF">UFOPK3752_00339</name>
</gene>
<feature type="transmembrane region" description="Helical" evidence="5">
    <location>
        <begin position="38"/>
        <end position="64"/>
    </location>
</feature>
<name>A0A6J7IF93_9ZZZZ</name>
<dbReference type="PANTHER" id="PTHR37955:SF1">
    <property type="entry name" value="DEP DOMAIN-CONTAINING PROTEIN"/>
    <property type="match status" value="1"/>
</dbReference>
<reference evidence="6" key="1">
    <citation type="submission" date="2020-05" db="EMBL/GenBank/DDBJ databases">
        <authorList>
            <person name="Chiriac C."/>
            <person name="Salcher M."/>
            <person name="Ghai R."/>
            <person name="Kavagutti S V."/>
        </authorList>
    </citation>
    <scope>NUCLEOTIDE SEQUENCE</scope>
</reference>
<feature type="transmembrane region" description="Helical" evidence="5">
    <location>
        <begin position="103"/>
        <end position="129"/>
    </location>
</feature>
<protein>
    <submittedName>
        <fullName evidence="6">Unannotated protein</fullName>
    </submittedName>
</protein>
<accession>A0A6J7IF93</accession>
<evidence type="ECO:0000256" key="4">
    <source>
        <dbReference type="ARBA" id="ARBA00023136"/>
    </source>
</evidence>
<dbReference type="InterPro" id="IPR052951">
    <property type="entry name" value="Tellurite_res_ion_channel"/>
</dbReference>
<feature type="transmembrane region" description="Helical" evidence="5">
    <location>
        <begin position="149"/>
        <end position="178"/>
    </location>
</feature>
<evidence type="ECO:0000256" key="2">
    <source>
        <dbReference type="ARBA" id="ARBA00022692"/>
    </source>
</evidence>
<dbReference type="Gene3D" id="1.50.10.150">
    <property type="entry name" value="Voltage-dependent anion channel"/>
    <property type="match status" value="1"/>
</dbReference>
<evidence type="ECO:0000313" key="6">
    <source>
        <dbReference type="EMBL" id="CAB4929560.1"/>
    </source>
</evidence>